<dbReference type="Proteomes" id="UP000619457">
    <property type="component" value="Unassembled WGS sequence"/>
</dbReference>
<evidence type="ECO:0000313" key="2">
    <source>
        <dbReference type="EMBL" id="GGZ22173.1"/>
    </source>
</evidence>
<dbReference type="AlphaFoldDB" id="A0A918PTH4"/>
<dbReference type="RefSeq" id="WP_018472074.1">
    <property type="nucleotide sequence ID" value="NZ_BMWX01000002.1"/>
</dbReference>
<dbReference type="SUPFAM" id="SSF51735">
    <property type="entry name" value="NAD(P)-binding Rossmann-fold domains"/>
    <property type="match status" value="1"/>
</dbReference>
<sequence length="273" mass="30787">MKISIIGLGWLGLPLARSLVEQGHHILGSTTSNEKHQRLLEVGLDNVVFRLEPHPVGRDFNRLFEAELVIINIPPKRRSNPATFHPEQIKYLKSLLEQAGVNKVIYTSSTSIYPDANQSINEDFALNAENTGNITMYQAEKLLLDIPVFQTSIIRFGGLLGVDRVPGRYFSGKDNVDGQLPANYIHQADAVRMIAHLIEKGLWEKVYNGVCPSHPAKREIYEQNALDLGFAPPRTYKENQQSPWKIVDSEAILSTGFEFLYQSPLDFTYVEPK</sequence>
<proteinExistence type="predicted"/>
<evidence type="ECO:0000313" key="3">
    <source>
        <dbReference type="Proteomes" id="UP000619457"/>
    </source>
</evidence>
<dbReference type="PANTHER" id="PTHR48079">
    <property type="entry name" value="PROTEIN YEEZ"/>
    <property type="match status" value="1"/>
</dbReference>
<reference evidence="2" key="2">
    <citation type="submission" date="2020-09" db="EMBL/GenBank/DDBJ databases">
        <authorList>
            <person name="Sun Q."/>
            <person name="Kim S."/>
        </authorList>
    </citation>
    <scope>NUCLEOTIDE SEQUENCE</scope>
    <source>
        <strain evidence="2">KCTC 12368</strain>
    </source>
</reference>
<dbReference type="Pfam" id="PF03446">
    <property type="entry name" value="NAD_binding_2"/>
    <property type="match status" value="1"/>
</dbReference>
<reference evidence="2" key="1">
    <citation type="journal article" date="2014" name="Int. J. Syst. Evol. Microbiol.">
        <title>Complete genome sequence of Corynebacterium casei LMG S-19264T (=DSM 44701T), isolated from a smear-ripened cheese.</title>
        <authorList>
            <consortium name="US DOE Joint Genome Institute (JGI-PGF)"/>
            <person name="Walter F."/>
            <person name="Albersmeier A."/>
            <person name="Kalinowski J."/>
            <person name="Ruckert C."/>
        </authorList>
    </citation>
    <scope>NUCLEOTIDE SEQUENCE</scope>
    <source>
        <strain evidence="2">KCTC 12368</strain>
    </source>
</reference>
<dbReference type="GO" id="GO:0004029">
    <property type="term" value="F:aldehyde dehydrogenase (NAD+) activity"/>
    <property type="evidence" value="ECO:0007669"/>
    <property type="project" value="TreeGrafter"/>
</dbReference>
<feature type="domain" description="6-phosphogluconate dehydrogenase NADP-binding" evidence="1">
    <location>
        <begin position="2"/>
        <end position="118"/>
    </location>
</feature>
<comment type="caution">
    <text evidence="2">The sequence shown here is derived from an EMBL/GenBank/DDBJ whole genome shotgun (WGS) entry which is preliminary data.</text>
</comment>
<dbReference type="InterPro" id="IPR051783">
    <property type="entry name" value="NAD(P)-dependent_oxidoreduct"/>
</dbReference>
<dbReference type="InterPro" id="IPR036291">
    <property type="entry name" value="NAD(P)-bd_dom_sf"/>
</dbReference>
<dbReference type="InterPro" id="IPR006115">
    <property type="entry name" value="6PGDH_NADP-bd"/>
</dbReference>
<name>A0A918PTH4_9BACT</name>
<gene>
    <name evidence="2" type="primary">yeeZ</name>
    <name evidence="2" type="ORF">GCM10007049_13700</name>
</gene>
<dbReference type="PANTHER" id="PTHR48079:SF6">
    <property type="entry name" value="NAD(P)-BINDING DOMAIN-CONTAINING PROTEIN-RELATED"/>
    <property type="match status" value="1"/>
</dbReference>
<dbReference type="Gene3D" id="3.40.50.720">
    <property type="entry name" value="NAD(P)-binding Rossmann-like Domain"/>
    <property type="match status" value="1"/>
</dbReference>
<keyword evidence="3" id="KW-1185">Reference proteome</keyword>
<accession>A0A918PTH4</accession>
<evidence type="ECO:0000259" key="1">
    <source>
        <dbReference type="Pfam" id="PF03446"/>
    </source>
</evidence>
<dbReference type="GO" id="GO:0005737">
    <property type="term" value="C:cytoplasm"/>
    <property type="evidence" value="ECO:0007669"/>
    <property type="project" value="TreeGrafter"/>
</dbReference>
<protein>
    <submittedName>
        <fullName evidence="2">Epimerase</fullName>
    </submittedName>
</protein>
<organism evidence="2 3">
    <name type="scientific">Echinicola pacifica</name>
    <dbReference type="NCBI Taxonomy" id="346377"/>
    <lineage>
        <taxon>Bacteria</taxon>
        <taxon>Pseudomonadati</taxon>
        <taxon>Bacteroidota</taxon>
        <taxon>Cytophagia</taxon>
        <taxon>Cytophagales</taxon>
        <taxon>Cyclobacteriaceae</taxon>
        <taxon>Echinicola</taxon>
    </lineage>
</organism>
<dbReference type="EMBL" id="BMWX01000002">
    <property type="protein sequence ID" value="GGZ22173.1"/>
    <property type="molecule type" value="Genomic_DNA"/>
</dbReference>